<feature type="domain" description="Glycosyl transferase family 1" evidence="3">
    <location>
        <begin position="211"/>
        <end position="366"/>
    </location>
</feature>
<proteinExistence type="predicted"/>
<sequence length="418" mass="45306">MKILIVSWEYPPVVVGGLGRHVHHLATELVDAGHEVVVLSRQPAGTDAATHPTRHHIADGVLVVAVGEDPPHFEFGTDMTAWTLAMGHAMVRAGVALGKPGLGDGWQPDLVHAHDWLVAHPAIALAEFYDVPLVSTLHATEAGRHSGWVSGRVNRQVHSVEWWLANESDAVITCSESMRDEVGRLYGPLRSAVTVIRNGIDLSAWPFRRREHRVGPPRLLYVGRLEYEKGIQDAIAALPRIRRSHPGTTLTVAGEGTQFEWLREEARRHRVTRSVDFVGKLDHPELLGWLHAADAVVLPSRYEPFGIAALEAAAAGAPLVVATAGGLAEAVVDGETGLAFLPADVAGLTSAIRETLDDPVAAQQRAVAARARLGAEFDWGVVAAETVLVYEAAKRRVRHPLGRPDIPKRPLPERDPKS</sequence>
<dbReference type="InterPro" id="IPR001296">
    <property type="entry name" value="Glyco_trans_1"/>
</dbReference>
<dbReference type="InterPro" id="IPR028098">
    <property type="entry name" value="Glyco_trans_4-like_N"/>
</dbReference>
<dbReference type="InterPro" id="IPR050194">
    <property type="entry name" value="Glycosyltransferase_grp1"/>
</dbReference>
<dbReference type="SUPFAM" id="SSF53756">
    <property type="entry name" value="UDP-Glycosyltransferase/glycogen phosphorylase"/>
    <property type="match status" value="1"/>
</dbReference>
<evidence type="ECO:0000256" key="1">
    <source>
        <dbReference type="ARBA" id="ARBA00022676"/>
    </source>
</evidence>
<evidence type="ECO:0000256" key="2">
    <source>
        <dbReference type="ARBA" id="ARBA00022679"/>
    </source>
</evidence>
<dbReference type="Pfam" id="PF13439">
    <property type="entry name" value="Glyco_transf_4"/>
    <property type="match status" value="1"/>
</dbReference>
<evidence type="ECO:0000313" key="6">
    <source>
        <dbReference type="Proteomes" id="UP000887023"/>
    </source>
</evidence>
<dbReference type="Gene3D" id="3.40.50.2000">
    <property type="entry name" value="Glycogen Phosphorylase B"/>
    <property type="match status" value="2"/>
</dbReference>
<name>A0ABX8S4L7_9ACTN</name>
<keyword evidence="2" id="KW-0808">Transferase</keyword>
<evidence type="ECO:0000313" key="5">
    <source>
        <dbReference type="EMBL" id="QXQ12772.1"/>
    </source>
</evidence>
<keyword evidence="6" id="KW-1185">Reference proteome</keyword>
<feature type="domain" description="Glycosyltransferase subfamily 4-like N-terminal" evidence="4">
    <location>
        <begin position="15"/>
        <end position="203"/>
    </location>
</feature>
<dbReference type="CDD" id="cd03801">
    <property type="entry name" value="GT4_PimA-like"/>
    <property type="match status" value="1"/>
</dbReference>
<protein>
    <submittedName>
        <fullName evidence="5">Glycosyltransferase family 4 protein</fullName>
    </submittedName>
</protein>
<dbReference type="RefSeq" id="WP_066467448.1">
    <property type="nucleotide sequence ID" value="NZ_CBCRUZ010000002.1"/>
</dbReference>
<dbReference type="PANTHER" id="PTHR45947:SF3">
    <property type="entry name" value="SULFOQUINOVOSYL TRANSFERASE SQD2"/>
    <property type="match status" value="1"/>
</dbReference>
<keyword evidence="1" id="KW-0328">Glycosyltransferase</keyword>
<dbReference type="Pfam" id="PF00534">
    <property type="entry name" value="Glycos_transf_1"/>
    <property type="match status" value="1"/>
</dbReference>
<dbReference type="PANTHER" id="PTHR45947">
    <property type="entry name" value="SULFOQUINOVOSYL TRANSFERASE SQD2"/>
    <property type="match status" value="1"/>
</dbReference>
<evidence type="ECO:0000259" key="4">
    <source>
        <dbReference type="Pfam" id="PF13439"/>
    </source>
</evidence>
<evidence type="ECO:0000259" key="3">
    <source>
        <dbReference type="Pfam" id="PF00534"/>
    </source>
</evidence>
<gene>
    <name evidence="5" type="ORF">KV203_12605</name>
</gene>
<organism evidence="5 6">
    <name type="scientific">Skermania pinensis</name>
    <dbReference type="NCBI Taxonomy" id="39122"/>
    <lineage>
        <taxon>Bacteria</taxon>
        <taxon>Bacillati</taxon>
        <taxon>Actinomycetota</taxon>
        <taxon>Actinomycetes</taxon>
        <taxon>Mycobacteriales</taxon>
        <taxon>Gordoniaceae</taxon>
        <taxon>Skermania</taxon>
    </lineage>
</organism>
<accession>A0ABX8S4L7</accession>
<reference evidence="5" key="1">
    <citation type="submission" date="2021-07" db="EMBL/GenBank/DDBJ databases">
        <title>Candidatus Kaistella beijingensis sp. nov. isolated from a municipal wastewater treatment plant is involved in sludge foaming.</title>
        <authorList>
            <person name="Song Y."/>
            <person name="Liu S.-J."/>
        </authorList>
    </citation>
    <scope>NUCLEOTIDE SEQUENCE</scope>
    <source>
        <strain evidence="5">DSM 43998</strain>
    </source>
</reference>
<dbReference type="EMBL" id="CP079105">
    <property type="protein sequence ID" value="QXQ12772.1"/>
    <property type="molecule type" value="Genomic_DNA"/>
</dbReference>
<dbReference type="Proteomes" id="UP000887023">
    <property type="component" value="Chromosome"/>
</dbReference>